<evidence type="ECO:0000256" key="4">
    <source>
        <dbReference type="ARBA" id="ARBA00023268"/>
    </source>
</evidence>
<comment type="caution">
    <text evidence="10">The sequence shown here is derived from an EMBL/GenBank/DDBJ whole genome shotgun (WGS) entry which is preliminary data.</text>
</comment>
<evidence type="ECO:0000256" key="5">
    <source>
        <dbReference type="PROSITE-ProRule" id="PRU00047"/>
    </source>
</evidence>
<dbReference type="Pfam" id="PF00665">
    <property type="entry name" value="rve"/>
    <property type="match status" value="1"/>
</dbReference>
<keyword evidence="2" id="KW-0378">Hydrolase</keyword>
<dbReference type="InterPro" id="IPR016197">
    <property type="entry name" value="Chromo-like_dom_sf"/>
</dbReference>
<feature type="domain" description="Reverse transcriptase" evidence="8">
    <location>
        <begin position="266"/>
        <end position="445"/>
    </location>
</feature>
<dbReference type="PROSITE" id="PS50013">
    <property type="entry name" value="CHROMO_2"/>
    <property type="match status" value="1"/>
</dbReference>
<dbReference type="InterPro" id="IPR036397">
    <property type="entry name" value="RNaseH_sf"/>
</dbReference>
<dbReference type="Gene3D" id="3.30.70.270">
    <property type="match status" value="2"/>
</dbReference>
<evidence type="ECO:0000259" key="7">
    <source>
        <dbReference type="PROSITE" id="PS50158"/>
    </source>
</evidence>
<accession>A0ABQ5KP11</accession>
<dbReference type="InterPro" id="IPR000477">
    <property type="entry name" value="RT_dom"/>
</dbReference>
<keyword evidence="11" id="KW-1185">Reference proteome</keyword>
<evidence type="ECO:0000259" key="8">
    <source>
        <dbReference type="PROSITE" id="PS50878"/>
    </source>
</evidence>
<evidence type="ECO:0000256" key="2">
    <source>
        <dbReference type="ARBA" id="ARBA00022750"/>
    </source>
</evidence>
<sequence length="1129" mass="129497">FEKERKKFSDRRTNTDWKKEIVCFNCGQKGHFASECPRKKHDHEGSGGKRRSAKAVITQSKPASPCLTTFIWASNYKEKLYTKLRKTQRLKSTTAPLSLELADGSVLDLREKVQLKAELPPYQDHKALCFAFEAYVMSMRGTSQHELVIGFPSILRMDLFNHMKVSSEDHSKTVQDVEWELEELDFKRIEKVEQMTLHNGIQINQEFESELAEVLDDISQQQSERRMSVPAMDIQLVEGSQFTLRSNRRVPRAHQEFLKREIRELLDCGTISHSSSPYHSPIVIVPKKGGKLRLCVDFRILNGITVPLQFPLPRLDDCLEGLQGQKIFGTLDLAKGFHQIPLTESASMLTAFRTPQGIFQYNTMPFGLVNAPSFFQQVMTHVFDGLIGKHCIVYIDDIIIFGRTIDTFVESLKLVLERINRFSLTLNREKCSLGMRQIEFLGFLISAEGRTICPDRVKAIKNIPEPTSKKDVRSFLGLINFVRDFIPECASISHNLYELTEKDTNFIWTKEHEESFSRLKELISSAATLSFPLDEGELRLFTDASDVGIGGALLQLSSDAKMKPIAFVSKALNAVQRRCIDSKRLNSVRIRLTYDTDNQLFVELKKLQAADPLPEEEKHTIDELGLVVLPSGFLYIPEKKEFRLKCIEHAHSSLIAADPLPEEEKHTIDELGLVVLPSGFLYIPEQKEFRLKCIEHAHSSLIGGHCGVNATLRRLKRWRIVWTNIKRDISKFVQECLVCQRDRLKINWKETKGCTFVDKPFFSIAVDAIGPFPESYKGCKYGLSFIDSFTRYIEIFPTKTANAEEAAEILYHEYILRFGVPEIIKSDNGKQFVNSLWEHLLKWLGVKHRKTTVYNPQSNGIVERSNRELLKFLRALIAEGMDSRNWDESFPLIRFLMNNQEHSVLGVTPFEMVFGRRADEVFDLFGKMTRKSPADVSETCSLGNKTTRRHSTEYLNELYSRLDALKKRLVDLQKERIIGSDPNDSPLVQPEAFVWLKPQKKTSKLSSRLRGPFQVVGNLGKNMVTIKNILDGKNSNVHLRRLIEVKGNHSFEQLKKMAGLSDGEYFIESIENHRGEDQTNLEFFVHWSGYEESENTWEPIDEVRDSIAMEDYLGEHPELRDLVPESKDK</sequence>
<evidence type="ECO:0000259" key="6">
    <source>
        <dbReference type="PROSITE" id="PS50013"/>
    </source>
</evidence>
<keyword evidence="5" id="KW-0863">Zinc-finger</keyword>
<dbReference type="InterPro" id="IPR000953">
    <property type="entry name" value="Chromo/chromo_shadow_dom"/>
</dbReference>
<evidence type="ECO:0000259" key="9">
    <source>
        <dbReference type="PROSITE" id="PS50994"/>
    </source>
</evidence>
<dbReference type="PANTHER" id="PTHR37984:SF5">
    <property type="entry name" value="PROTEIN NYNRIN-LIKE"/>
    <property type="match status" value="1"/>
</dbReference>
<dbReference type="InterPro" id="IPR023780">
    <property type="entry name" value="Chromo_domain"/>
</dbReference>
<dbReference type="Pfam" id="PF17921">
    <property type="entry name" value="Integrase_H2C2"/>
    <property type="match status" value="1"/>
</dbReference>
<evidence type="ECO:0000256" key="3">
    <source>
        <dbReference type="ARBA" id="ARBA00023125"/>
    </source>
</evidence>
<evidence type="ECO:0000313" key="10">
    <source>
        <dbReference type="EMBL" id="GKT32665.1"/>
    </source>
</evidence>
<keyword evidence="5" id="KW-0479">Metal-binding</keyword>
<dbReference type="Proteomes" id="UP001057375">
    <property type="component" value="Unassembled WGS sequence"/>
</dbReference>
<dbReference type="SUPFAM" id="SSF54160">
    <property type="entry name" value="Chromo domain-like"/>
    <property type="match status" value="1"/>
</dbReference>
<organism evidence="10 11">
    <name type="scientific">Aduncisulcus paluster</name>
    <dbReference type="NCBI Taxonomy" id="2918883"/>
    <lineage>
        <taxon>Eukaryota</taxon>
        <taxon>Metamonada</taxon>
        <taxon>Carpediemonas-like organisms</taxon>
        <taxon>Aduncisulcus</taxon>
    </lineage>
</organism>
<dbReference type="Gene3D" id="2.40.50.40">
    <property type="match status" value="1"/>
</dbReference>
<dbReference type="Gene3D" id="4.10.60.10">
    <property type="entry name" value="Zinc finger, CCHC-type"/>
    <property type="match status" value="1"/>
</dbReference>
<name>A0ABQ5KP11_9EUKA</name>
<gene>
    <name evidence="10" type="ORF">ADUPG1_006761</name>
</gene>
<dbReference type="Gene3D" id="3.30.420.10">
    <property type="entry name" value="Ribonuclease H-like superfamily/Ribonuclease H"/>
    <property type="match status" value="1"/>
</dbReference>
<keyword evidence="1" id="KW-0645">Protease</keyword>
<dbReference type="Pfam" id="PF17919">
    <property type="entry name" value="RT_RNaseH_2"/>
    <property type="match status" value="1"/>
</dbReference>
<feature type="non-terminal residue" evidence="10">
    <location>
        <position position="1"/>
    </location>
</feature>
<dbReference type="InterPro" id="IPR041588">
    <property type="entry name" value="Integrase_H2C2"/>
</dbReference>
<dbReference type="SUPFAM" id="SSF57756">
    <property type="entry name" value="Retrovirus zinc finger-like domains"/>
    <property type="match status" value="1"/>
</dbReference>
<dbReference type="Gene3D" id="1.10.340.70">
    <property type="match status" value="1"/>
</dbReference>
<dbReference type="SUPFAM" id="SSF56672">
    <property type="entry name" value="DNA/RNA polymerases"/>
    <property type="match status" value="1"/>
</dbReference>
<dbReference type="InterPro" id="IPR036875">
    <property type="entry name" value="Znf_CCHC_sf"/>
</dbReference>
<evidence type="ECO:0000313" key="11">
    <source>
        <dbReference type="Proteomes" id="UP001057375"/>
    </source>
</evidence>
<dbReference type="SUPFAM" id="SSF53098">
    <property type="entry name" value="Ribonuclease H-like"/>
    <property type="match status" value="1"/>
</dbReference>
<keyword evidence="5" id="KW-0862">Zinc</keyword>
<dbReference type="SMART" id="SM00343">
    <property type="entry name" value="ZnF_C2HC"/>
    <property type="match status" value="1"/>
</dbReference>
<dbReference type="InterPro" id="IPR043128">
    <property type="entry name" value="Rev_trsase/Diguanyl_cyclase"/>
</dbReference>
<dbReference type="CDD" id="cd01647">
    <property type="entry name" value="RT_LTR"/>
    <property type="match status" value="1"/>
</dbReference>
<dbReference type="Pfam" id="PF00098">
    <property type="entry name" value="zf-CCHC"/>
    <property type="match status" value="1"/>
</dbReference>
<dbReference type="PROSITE" id="PS50158">
    <property type="entry name" value="ZF_CCHC"/>
    <property type="match status" value="1"/>
</dbReference>
<dbReference type="EMBL" id="BQXS01010027">
    <property type="protein sequence ID" value="GKT32665.1"/>
    <property type="molecule type" value="Genomic_DNA"/>
</dbReference>
<keyword evidence="2" id="KW-0064">Aspartyl protease</keyword>
<keyword evidence="3" id="KW-0238">DNA-binding</keyword>
<dbReference type="PROSITE" id="PS50994">
    <property type="entry name" value="INTEGRASE"/>
    <property type="match status" value="1"/>
</dbReference>
<dbReference type="InterPro" id="IPR043502">
    <property type="entry name" value="DNA/RNA_pol_sf"/>
</dbReference>
<evidence type="ECO:0008006" key="12">
    <source>
        <dbReference type="Google" id="ProtNLM"/>
    </source>
</evidence>
<evidence type="ECO:0000256" key="1">
    <source>
        <dbReference type="ARBA" id="ARBA00022670"/>
    </source>
</evidence>
<reference evidence="10" key="1">
    <citation type="submission" date="2022-03" db="EMBL/GenBank/DDBJ databases">
        <title>Draft genome sequence of Aduncisulcus paluster, a free-living microaerophilic Fornicata.</title>
        <authorList>
            <person name="Yuyama I."/>
            <person name="Kume K."/>
            <person name="Tamura T."/>
            <person name="Inagaki Y."/>
            <person name="Hashimoto T."/>
        </authorList>
    </citation>
    <scope>NUCLEOTIDE SEQUENCE</scope>
    <source>
        <strain evidence="10">NY0171</strain>
    </source>
</reference>
<dbReference type="SMART" id="SM00298">
    <property type="entry name" value="CHROMO"/>
    <property type="match status" value="1"/>
</dbReference>
<dbReference type="PANTHER" id="PTHR37984">
    <property type="entry name" value="PROTEIN CBG26694"/>
    <property type="match status" value="1"/>
</dbReference>
<feature type="domain" description="Integrase catalytic" evidence="9">
    <location>
        <begin position="756"/>
        <end position="917"/>
    </location>
</feature>
<dbReference type="Pfam" id="PF00385">
    <property type="entry name" value="Chromo"/>
    <property type="match status" value="1"/>
</dbReference>
<dbReference type="Gene3D" id="3.10.10.10">
    <property type="entry name" value="HIV Type 1 Reverse Transcriptase, subunit A, domain 1"/>
    <property type="match status" value="1"/>
</dbReference>
<proteinExistence type="predicted"/>
<dbReference type="CDD" id="cd00024">
    <property type="entry name" value="CD_CSD"/>
    <property type="match status" value="1"/>
</dbReference>
<dbReference type="InterPro" id="IPR001878">
    <property type="entry name" value="Znf_CCHC"/>
</dbReference>
<dbReference type="InterPro" id="IPR041577">
    <property type="entry name" value="RT_RNaseH_2"/>
</dbReference>
<feature type="domain" description="CCHC-type" evidence="7">
    <location>
        <begin position="23"/>
        <end position="38"/>
    </location>
</feature>
<dbReference type="Pfam" id="PF00078">
    <property type="entry name" value="RVT_1"/>
    <property type="match status" value="1"/>
</dbReference>
<feature type="domain" description="Chromo" evidence="6">
    <location>
        <begin position="1065"/>
        <end position="1116"/>
    </location>
</feature>
<dbReference type="InterPro" id="IPR050951">
    <property type="entry name" value="Retrovirus_Pol_polyprotein"/>
</dbReference>
<protein>
    <recommendedName>
        <fullName evidence="12">Reverse transcriptase</fullName>
    </recommendedName>
</protein>
<dbReference type="InterPro" id="IPR001584">
    <property type="entry name" value="Integrase_cat-core"/>
</dbReference>
<keyword evidence="4" id="KW-0511">Multifunctional enzyme</keyword>
<dbReference type="PROSITE" id="PS50878">
    <property type="entry name" value="RT_POL"/>
    <property type="match status" value="1"/>
</dbReference>
<dbReference type="InterPro" id="IPR012337">
    <property type="entry name" value="RNaseH-like_sf"/>
</dbReference>